<keyword evidence="2" id="KW-0963">Cytoplasm</keyword>
<dbReference type="Gene3D" id="3.40.50.2300">
    <property type="match status" value="1"/>
</dbReference>
<dbReference type="PROSITE" id="PS50045">
    <property type="entry name" value="SIGMA54_INTERACT_4"/>
    <property type="match status" value="1"/>
</dbReference>
<keyword evidence="6" id="KW-0805">Transcription regulation</keyword>
<dbReference type="InterPro" id="IPR011006">
    <property type="entry name" value="CheY-like_superfamily"/>
</dbReference>
<evidence type="ECO:0000256" key="4">
    <source>
        <dbReference type="ARBA" id="ARBA00022741"/>
    </source>
</evidence>
<dbReference type="RefSeq" id="WP_119322060.1">
    <property type="nucleotide sequence ID" value="NZ_AP025739.1"/>
</dbReference>
<dbReference type="FunCoup" id="A0A402CXK4">
    <property type="interactions" value="277"/>
</dbReference>
<dbReference type="PROSITE" id="PS50110">
    <property type="entry name" value="RESPONSE_REGULATORY"/>
    <property type="match status" value="1"/>
</dbReference>
<sequence>METASKDGTSAQPRNLLIADDEQNIRRVLEAIFKKDGYQVFTAENGLKALEIASSNTIDVLVTDLIMPDMNGVELLQKVKVKHPNSVAIMITAYATIKTCVDAMRYGAADYITKPFDVGEVRAIVKRCVERSTEHRESGAATAAGTKKRPASAVSEPASPAMKQIQQMISRVAASRATVLIRGESGTGKELVARSLHQQSDRASGPFVAISCAALSETLLESELFGHDKNAFTGALAEKKGRFEMAHGGTLFLDEIGDISPSVQIKLLRVLQQREFERVGGTKTIKVDVRLIAATNADLEQLIKHGKFREDLYYRLDVIQIVLPPLRERAEDIPILVDVFLDKFNRENGRNISSVSPEAMLALSVYSWPGNVRELENVIERCTVMSDPDATVLLPSMLPTMIRERSLL</sequence>
<feature type="region of interest" description="Disordered" evidence="10">
    <location>
        <begin position="135"/>
        <end position="160"/>
    </location>
</feature>
<evidence type="ECO:0000256" key="5">
    <source>
        <dbReference type="ARBA" id="ARBA00022840"/>
    </source>
</evidence>
<proteinExistence type="predicted"/>
<dbReference type="KEGG" id="ccot:CCAX7_42990"/>
<dbReference type="GO" id="GO:0000160">
    <property type="term" value="P:phosphorelay signal transduction system"/>
    <property type="evidence" value="ECO:0007669"/>
    <property type="project" value="InterPro"/>
</dbReference>
<keyword evidence="12" id="KW-1185">Reference proteome</keyword>
<dbReference type="InterPro" id="IPR058031">
    <property type="entry name" value="AAA_lid_NorR"/>
</dbReference>
<evidence type="ECO:0000256" key="8">
    <source>
        <dbReference type="ARBA" id="ARBA00023159"/>
    </source>
</evidence>
<dbReference type="SUPFAM" id="SSF52540">
    <property type="entry name" value="P-loop containing nucleoside triphosphate hydrolases"/>
    <property type="match status" value="1"/>
</dbReference>
<dbReference type="PROSITE" id="PS00675">
    <property type="entry name" value="SIGMA54_INTERACT_1"/>
    <property type="match status" value="1"/>
</dbReference>
<dbReference type="Proteomes" id="UP000287394">
    <property type="component" value="Chromosome"/>
</dbReference>
<reference evidence="11 12" key="1">
    <citation type="journal article" date="2019" name="Int. J. Syst. Evol. Microbiol.">
        <title>Capsulimonas corticalis gen. nov., sp. nov., an aerobic capsulated bacterium, of a novel bacterial order, Capsulimonadales ord. nov., of the class Armatimonadia of the phylum Armatimonadetes.</title>
        <authorList>
            <person name="Li J."/>
            <person name="Kudo C."/>
            <person name="Tonouchi A."/>
        </authorList>
    </citation>
    <scope>NUCLEOTIDE SEQUENCE [LARGE SCALE GENOMIC DNA]</scope>
    <source>
        <strain evidence="11 12">AX-7</strain>
    </source>
</reference>
<keyword evidence="3" id="KW-0597">Phosphoprotein</keyword>
<evidence type="ECO:0000256" key="9">
    <source>
        <dbReference type="ARBA" id="ARBA00023163"/>
    </source>
</evidence>
<evidence type="ECO:0000313" key="12">
    <source>
        <dbReference type="Proteomes" id="UP000287394"/>
    </source>
</evidence>
<comment type="subcellular location">
    <subcellularLocation>
        <location evidence="1">Cytoplasm</location>
    </subcellularLocation>
</comment>
<keyword evidence="4" id="KW-0547">Nucleotide-binding</keyword>
<dbReference type="Pfam" id="PF00158">
    <property type="entry name" value="Sigma54_activat"/>
    <property type="match status" value="1"/>
</dbReference>
<dbReference type="SMART" id="SM00382">
    <property type="entry name" value="AAA"/>
    <property type="match status" value="1"/>
</dbReference>
<dbReference type="EMBL" id="AP025739">
    <property type="protein sequence ID" value="BDI32248.1"/>
    <property type="molecule type" value="Genomic_DNA"/>
</dbReference>
<dbReference type="PANTHER" id="PTHR32071">
    <property type="entry name" value="TRANSCRIPTIONAL REGULATORY PROTEIN"/>
    <property type="match status" value="1"/>
</dbReference>
<dbReference type="SMART" id="SM00448">
    <property type="entry name" value="REC"/>
    <property type="match status" value="1"/>
</dbReference>
<evidence type="ECO:0000256" key="10">
    <source>
        <dbReference type="SAM" id="MobiDB-lite"/>
    </source>
</evidence>
<evidence type="ECO:0000256" key="7">
    <source>
        <dbReference type="ARBA" id="ARBA00023125"/>
    </source>
</evidence>
<accession>A0A402CXK4</accession>
<keyword evidence="8" id="KW-0010">Activator</keyword>
<evidence type="ECO:0000256" key="1">
    <source>
        <dbReference type="ARBA" id="ARBA00004496"/>
    </source>
</evidence>
<evidence type="ECO:0000256" key="3">
    <source>
        <dbReference type="ARBA" id="ARBA00022553"/>
    </source>
</evidence>
<evidence type="ECO:0000256" key="2">
    <source>
        <dbReference type="ARBA" id="ARBA00022490"/>
    </source>
</evidence>
<keyword evidence="5" id="KW-0067">ATP-binding</keyword>
<dbReference type="FunFam" id="3.40.50.300:FF:000006">
    <property type="entry name" value="DNA-binding transcriptional regulator NtrC"/>
    <property type="match status" value="1"/>
</dbReference>
<evidence type="ECO:0000256" key="6">
    <source>
        <dbReference type="ARBA" id="ARBA00023015"/>
    </source>
</evidence>
<protein>
    <submittedName>
        <fullName evidence="11">Acetoacetate metabolism regulatory protein AtoC</fullName>
    </submittedName>
</protein>
<dbReference type="GO" id="GO:0006355">
    <property type="term" value="P:regulation of DNA-templated transcription"/>
    <property type="evidence" value="ECO:0007669"/>
    <property type="project" value="InterPro"/>
</dbReference>
<gene>
    <name evidence="11" type="ORF">CCAX7_42990</name>
</gene>
<dbReference type="GO" id="GO:0005737">
    <property type="term" value="C:cytoplasm"/>
    <property type="evidence" value="ECO:0007669"/>
    <property type="project" value="UniProtKB-SubCell"/>
</dbReference>
<dbReference type="CDD" id="cd00009">
    <property type="entry name" value="AAA"/>
    <property type="match status" value="1"/>
</dbReference>
<dbReference type="OrthoDB" id="9763792at2"/>
<name>A0A402CXK4_9BACT</name>
<dbReference type="InterPro" id="IPR003593">
    <property type="entry name" value="AAA+_ATPase"/>
</dbReference>
<dbReference type="GO" id="GO:0005524">
    <property type="term" value="F:ATP binding"/>
    <property type="evidence" value="ECO:0007669"/>
    <property type="project" value="UniProtKB-KW"/>
</dbReference>
<keyword evidence="7" id="KW-0238">DNA-binding</keyword>
<dbReference type="PROSITE" id="PS00676">
    <property type="entry name" value="SIGMA54_INTERACT_2"/>
    <property type="match status" value="1"/>
</dbReference>
<dbReference type="AlphaFoldDB" id="A0A402CXK4"/>
<dbReference type="InterPro" id="IPR027417">
    <property type="entry name" value="P-loop_NTPase"/>
</dbReference>
<dbReference type="Gene3D" id="3.40.50.300">
    <property type="entry name" value="P-loop containing nucleotide triphosphate hydrolases"/>
    <property type="match status" value="1"/>
</dbReference>
<dbReference type="InterPro" id="IPR025662">
    <property type="entry name" value="Sigma_54_int_dom_ATP-bd_1"/>
</dbReference>
<dbReference type="Gene3D" id="1.10.8.60">
    <property type="match status" value="1"/>
</dbReference>
<dbReference type="SUPFAM" id="SSF52172">
    <property type="entry name" value="CheY-like"/>
    <property type="match status" value="1"/>
</dbReference>
<keyword evidence="9" id="KW-0804">Transcription</keyword>
<dbReference type="Pfam" id="PF25601">
    <property type="entry name" value="AAA_lid_14"/>
    <property type="match status" value="1"/>
</dbReference>
<dbReference type="FunFam" id="3.40.50.2300:FF:000018">
    <property type="entry name" value="DNA-binding transcriptional regulator NtrC"/>
    <property type="match status" value="1"/>
</dbReference>
<dbReference type="InterPro" id="IPR002078">
    <property type="entry name" value="Sigma_54_int"/>
</dbReference>
<dbReference type="Pfam" id="PF00072">
    <property type="entry name" value="Response_reg"/>
    <property type="match status" value="1"/>
</dbReference>
<dbReference type="PROSITE" id="PS00688">
    <property type="entry name" value="SIGMA54_INTERACT_3"/>
    <property type="match status" value="1"/>
</dbReference>
<evidence type="ECO:0000313" key="11">
    <source>
        <dbReference type="EMBL" id="BDI32248.1"/>
    </source>
</evidence>
<dbReference type="GO" id="GO:0003677">
    <property type="term" value="F:DNA binding"/>
    <property type="evidence" value="ECO:0007669"/>
    <property type="project" value="UniProtKB-KW"/>
</dbReference>
<dbReference type="InterPro" id="IPR025944">
    <property type="entry name" value="Sigma_54_int_dom_CS"/>
</dbReference>
<organism evidence="11 12">
    <name type="scientific">Capsulimonas corticalis</name>
    <dbReference type="NCBI Taxonomy" id="2219043"/>
    <lineage>
        <taxon>Bacteria</taxon>
        <taxon>Bacillati</taxon>
        <taxon>Armatimonadota</taxon>
        <taxon>Armatimonadia</taxon>
        <taxon>Capsulimonadales</taxon>
        <taxon>Capsulimonadaceae</taxon>
        <taxon>Capsulimonas</taxon>
    </lineage>
</organism>
<dbReference type="InterPro" id="IPR001789">
    <property type="entry name" value="Sig_transdc_resp-reg_receiver"/>
</dbReference>
<feature type="compositionally biased region" description="Low complexity" evidence="10">
    <location>
        <begin position="151"/>
        <end position="160"/>
    </location>
</feature>
<dbReference type="InterPro" id="IPR025943">
    <property type="entry name" value="Sigma_54_int_dom_ATP-bd_2"/>
</dbReference>
<dbReference type="FunFam" id="1.10.8.60:FF:000014">
    <property type="entry name" value="DNA-binding transcriptional regulator NtrC"/>
    <property type="match status" value="1"/>
</dbReference>